<gene>
    <name evidence="1" type="ORF">SDC9_198646</name>
</gene>
<accession>A0A645II92</accession>
<dbReference type="EMBL" id="VSSQ01115679">
    <property type="protein sequence ID" value="MPN51005.1"/>
    <property type="molecule type" value="Genomic_DNA"/>
</dbReference>
<dbReference type="AlphaFoldDB" id="A0A645II92"/>
<evidence type="ECO:0000313" key="1">
    <source>
        <dbReference type="EMBL" id="MPN51005.1"/>
    </source>
</evidence>
<organism evidence="1">
    <name type="scientific">bioreactor metagenome</name>
    <dbReference type="NCBI Taxonomy" id="1076179"/>
    <lineage>
        <taxon>unclassified sequences</taxon>
        <taxon>metagenomes</taxon>
        <taxon>ecological metagenomes</taxon>
    </lineage>
</organism>
<reference evidence="1" key="1">
    <citation type="submission" date="2019-08" db="EMBL/GenBank/DDBJ databases">
        <authorList>
            <person name="Kucharzyk K."/>
            <person name="Murdoch R.W."/>
            <person name="Higgins S."/>
            <person name="Loffler F."/>
        </authorList>
    </citation>
    <scope>NUCLEOTIDE SEQUENCE</scope>
</reference>
<protein>
    <submittedName>
        <fullName evidence="1">Uncharacterized protein</fullName>
    </submittedName>
</protein>
<sequence length="116" mass="13332">MPAIRTAAAYAQRAARQRRIVKDNNHFFRRNFIKVRGFAHRLTAVVHIGLRHHQNAPMPRDGRVPGEGFEAYTVDFYMVFEREGFQKKKARVVACKGVFFAGIAQPDNKEFRGGTR</sequence>
<name>A0A645II92_9ZZZZ</name>
<comment type="caution">
    <text evidence="1">The sequence shown here is derived from an EMBL/GenBank/DDBJ whole genome shotgun (WGS) entry which is preliminary data.</text>
</comment>
<proteinExistence type="predicted"/>